<proteinExistence type="predicted"/>
<evidence type="ECO:0000313" key="2">
    <source>
        <dbReference type="Proteomes" id="UP000821837"/>
    </source>
</evidence>
<sequence>MAVDVLEELLLHIDRLTVQDIQCLAEVQDVDWFSRLRNLRPELAVQEIRCLLEDSSCTSVFLERVLWLYCWLVSREKIGPWLLFRFGASALQIDFNTLLGNVARAMRSLGRPVYLRVQRDCGTYYGCMISNRSDRTRRKREVVFVVLWSDQRFAAAYAGTNEQQRTLMTCLHIALNGESVELLQGLHADLNDAFRAACRNVAPTLHRLDRDPNIPTLFFANGDLREQAEEQF</sequence>
<accession>A0A9D4SPS5</accession>
<protein>
    <submittedName>
        <fullName evidence="1">Uncharacterized protein</fullName>
    </submittedName>
</protein>
<dbReference type="AlphaFoldDB" id="A0A9D4SPS5"/>
<keyword evidence="2" id="KW-1185">Reference proteome</keyword>
<organism evidence="1 2">
    <name type="scientific">Rhipicephalus sanguineus</name>
    <name type="common">Brown dog tick</name>
    <name type="synonym">Ixodes sanguineus</name>
    <dbReference type="NCBI Taxonomy" id="34632"/>
    <lineage>
        <taxon>Eukaryota</taxon>
        <taxon>Metazoa</taxon>
        <taxon>Ecdysozoa</taxon>
        <taxon>Arthropoda</taxon>
        <taxon>Chelicerata</taxon>
        <taxon>Arachnida</taxon>
        <taxon>Acari</taxon>
        <taxon>Parasitiformes</taxon>
        <taxon>Ixodida</taxon>
        <taxon>Ixodoidea</taxon>
        <taxon>Ixodidae</taxon>
        <taxon>Rhipicephalinae</taxon>
        <taxon>Rhipicephalus</taxon>
        <taxon>Rhipicephalus</taxon>
    </lineage>
</organism>
<comment type="caution">
    <text evidence="1">The sequence shown here is derived from an EMBL/GenBank/DDBJ whole genome shotgun (WGS) entry which is preliminary data.</text>
</comment>
<reference evidence="1" key="1">
    <citation type="journal article" date="2020" name="Cell">
        <title>Large-Scale Comparative Analyses of Tick Genomes Elucidate Their Genetic Diversity and Vector Capacities.</title>
        <authorList>
            <consortium name="Tick Genome and Microbiome Consortium (TIGMIC)"/>
            <person name="Jia N."/>
            <person name="Wang J."/>
            <person name="Shi W."/>
            <person name="Du L."/>
            <person name="Sun Y."/>
            <person name="Zhan W."/>
            <person name="Jiang J.F."/>
            <person name="Wang Q."/>
            <person name="Zhang B."/>
            <person name="Ji P."/>
            <person name="Bell-Sakyi L."/>
            <person name="Cui X.M."/>
            <person name="Yuan T.T."/>
            <person name="Jiang B.G."/>
            <person name="Yang W.F."/>
            <person name="Lam T.T."/>
            <person name="Chang Q.C."/>
            <person name="Ding S.J."/>
            <person name="Wang X.J."/>
            <person name="Zhu J.G."/>
            <person name="Ruan X.D."/>
            <person name="Zhao L."/>
            <person name="Wei J.T."/>
            <person name="Ye R.Z."/>
            <person name="Que T.C."/>
            <person name="Du C.H."/>
            <person name="Zhou Y.H."/>
            <person name="Cheng J.X."/>
            <person name="Dai P.F."/>
            <person name="Guo W.B."/>
            <person name="Han X.H."/>
            <person name="Huang E.J."/>
            <person name="Li L.F."/>
            <person name="Wei W."/>
            <person name="Gao Y.C."/>
            <person name="Liu J.Z."/>
            <person name="Shao H.Z."/>
            <person name="Wang X."/>
            <person name="Wang C.C."/>
            <person name="Yang T.C."/>
            <person name="Huo Q.B."/>
            <person name="Li W."/>
            <person name="Chen H.Y."/>
            <person name="Chen S.E."/>
            <person name="Zhou L.G."/>
            <person name="Ni X.B."/>
            <person name="Tian J.H."/>
            <person name="Sheng Y."/>
            <person name="Liu T."/>
            <person name="Pan Y.S."/>
            <person name="Xia L.Y."/>
            <person name="Li J."/>
            <person name="Zhao F."/>
            <person name="Cao W.C."/>
        </authorList>
    </citation>
    <scope>NUCLEOTIDE SEQUENCE</scope>
    <source>
        <strain evidence="1">Rsan-2018</strain>
    </source>
</reference>
<dbReference type="EMBL" id="JABSTV010001254">
    <property type="protein sequence ID" value="KAH7939518.1"/>
    <property type="molecule type" value="Genomic_DNA"/>
</dbReference>
<gene>
    <name evidence="1" type="ORF">HPB52_013462</name>
</gene>
<evidence type="ECO:0000313" key="1">
    <source>
        <dbReference type="EMBL" id="KAH7939518.1"/>
    </source>
</evidence>
<name>A0A9D4SPS5_RHISA</name>
<dbReference type="VEuPathDB" id="VectorBase:RSAN_046753"/>
<reference evidence="1" key="2">
    <citation type="submission" date="2021-09" db="EMBL/GenBank/DDBJ databases">
        <authorList>
            <person name="Jia N."/>
            <person name="Wang J."/>
            <person name="Shi W."/>
            <person name="Du L."/>
            <person name="Sun Y."/>
            <person name="Zhan W."/>
            <person name="Jiang J."/>
            <person name="Wang Q."/>
            <person name="Zhang B."/>
            <person name="Ji P."/>
            <person name="Sakyi L.B."/>
            <person name="Cui X."/>
            <person name="Yuan T."/>
            <person name="Jiang B."/>
            <person name="Yang W."/>
            <person name="Lam T.T.-Y."/>
            <person name="Chang Q."/>
            <person name="Ding S."/>
            <person name="Wang X."/>
            <person name="Zhu J."/>
            <person name="Ruan X."/>
            <person name="Zhao L."/>
            <person name="Wei J."/>
            <person name="Que T."/>
            <person name="Du C."/>
            <person name="Cheng J."/>
            <person name="Dai P."/>
            <person name="Han X."/>
            <person name="Huang E."/>
            <person name="Gao Y."/>
            <person name="Liu J."/>
            <person name="Shao H."/>
            <person name="Ye R."/>
            <person name="Li L."/>
            <person name="Wei W."/>
            <person name="Wang X."/>
            <person name="Wang C."/>
            <person name="Huo Q."/>
            <person name="Li W."/>
            <person name="Guo W."/>
            <person name="Chen H."/>
            <person name="Chen S."/>
            <person name="Zhou L."/>
            <person name="Zhou L."/>
            <person name="Ni X."/>
            <person name="Tian J."/>
            <person name="Zhou Y."/>
            <person name="Sheng Y."/>
            <person name="Liu T."/>
            <person name="Pan Y."/>
            <person name="Xia L."/>
            <person name="Li J."/>
            <person name="Zhao F."/>
            <person name="Cao W."/>
        </authorList>
    </citation>
    <scope>NUCLEOTIDE SEQUENCE</scope>
    <source>
        <strain evidence="1">Rsan-2018</strain>
        <tissue evidence="1">Larvae</tissue>
    </source>
</reference>
<dbReference type="Proteomes" id="UP000821837">
    <property type="component" value="Chromosome 8"/>
</dbReference>